<protein>
    <submittedName>
        <fullName evidence="2">Prenyltransferase and squalene oxidase repeat protein</fullName>
    </submittedName>
</protein>
<feature type="signal peptide" evidence="1">
    <location>
        <begin position="1"/>
        <end position="29"/>
    </location>
</feature>
<dbReference type="CDD" id="cd00688">
    <property type="entry name" value="ISOPREN_C2_like"/>
    <property type="match status" value="1"/>
</dbReference>
<evidence type="ECO:0000256" key="1">
    <source>
        <dbReference type="SAM" id="SignalP"/>
    </source>
</evidence>
<evidence type="ECO:0000313" key="2">
    <source>
        <dbReference type="EMBL" id="TWT32145.1"/>
    </source>
</evidence>
<reference evidence="2 3" key="1">
    <citation type="submission" date="2019-02" db="EMBL/GenBank/DDBJ databases">
        <title>Deep-cultivation of Planctomycetes and their phenomic and genomic characterization uncovers novel biology.</title>
        <authorList>
            <person name="Wiegand S."/>
            <person name="Jogler M."/>
            <person name="Boedeker C."/>
            <person name="Pinto D."/>
            <person name="Vollmers J."/>
            <person name="Rivas-Marin E."/>
            <person name="Kohn T."/>
            <person name="Peeters S.H."/>
            <person name="Heuer A."/>
            <person name="Rast P."/>
            <person name="Oberbeckmann S."/>
            <person name="Bunk B."/>
            <person name="Jeske O."/>
            <person name="Meyerdierks A."/>
            <person name="Storesund J.E."/>
            <person name="Kallscheuer N."/>
            <person name="Luecker S."/>
            <person name="Lage O.M."/>
            <person name="Pohl T."/>
            <person name="Merkel B.J."/>
            <person name="Hornburger P."/>
            <person name="Mueller R.-W."/>
            <person name="Bruemmer F."/>
            <person name="Labrenz M."/>
            <person name="Spormann A.M."/>
            <person name="Op Den Camp H."/>
            <person name="Overmann J."/>
            <person name="Amann R."/>
            <person name="Jetten M.S.M."/>
            <person name="Mascher T."/>
            <person name="Medema M.H."/>
            <person name="Devos D.P."/>
            <person name="Kaster A.-K."/>
            <person name="Ovreas L."/>
            <person name="Rohde M."/>
            <person name="Galperin M.Y."/>
            <person name="Jogler C."/>
        </authorList>
    </citation>
    <scope>NUCLEOTIDE SEQUENCE [LARGE SCALE GENOMIC DNA]</scope>
    <source>
        <strain evidence="2 3">Enr8</strain>
    </source>
</reference>
<evidence type="ECO:0000313" key="3">
    <source>
        <dbReference type="Proteomes" id="UP000318878"/>
    </source>
</evidence>
<dbReference type="Gene3D" id="1.25.10.10">
    <property type="entry name" value="Leucine-rich Repeat Variant"/>
    <property type="match status" value="1"/>
</dbReference>
<feature type="chain" id="PRO_5022955167" evidence="1">
    <location>
        <begin position="30"/>
        <end position="543"/>
    </location>
</feature>
<dbReference type="EMBL" id="SJPF01000004">
    <property type="protein sequence ID" value="TWT32145.1"/>
    <property type="molecule type" value="Genomic_DNA"/>
</dbReference>
<dbReference type="Gene3D" id="1.50.10.20">
    <property type="match status" value="1"/>
</dbReference>
<keyword evidence="3" id="KW-1185">Reference proteome</keyword>
<dbReference type="InterPro" id="IPR008930">
    <property type="entry name" value="Terpenoid_cyclase/PrenylTrfase"/>
</dbReference>
<organism evidence="2 3">
    <name type="scientific">Blastopirellula retiformator</name>
    <dbReference type="NCBI Taxonomy" id="2527970"/>
    <lineage>
        <taxon>Bacteria</taxon>
        <taxon>Pseudomonadati</taxon>
        <taxon>Planctomycetota</taxon>
        <taxon>Planctomycetia</taxon>
        <taxon>Pirellulales</taxon>
        <taxon>Pirellulaceae</taxon>
        <taxon>Blastopirellula</taxon>
    </lineage>
</organism>
<accession>A0A5C5V354</accession>
<dbReference type="OrthoDB" id="248095at2"/>
<dbReference type="SUPFAM" id="SSF48239">
    <property type="entry name" value="Terpenoid cyclases/Protein prenyltransferases"/>
    <property type="match status" value="1"/>
</dbReference>
<dbReference type="AlphaFoldDB" id="A0A5C5V354"/>
<comment type="caution">
    <text evidence="2">The sequence shown here is derived from an EMBL/GenBank/DDBJ whole genome shotgun (WGS) entry which is preliminary data.</text>
</comment>
<dbReference type="Proteomes" id="UP000318878">
    <property type="component" value="Unassembled WGS sequence"/>
</dbReference>
<gene>
    <name evidence="2" type="ORF">Enr8_40720</name>
</gene>
<dbReference type="GO" id="GO:0016740">
    <property type="term" value="F:transferase activity"/>
    <property type="evidence" value="ECO:0007669"/>
    <property type="project" value="UniProtKB-KW"/>
</dbReference>
<keyword evidence="1" id="KW-0732">Signal</keyword>
<sequence length="543" mass="60402" precursor="true">MRTTCRRYLWSHLAWSVCLWTLFPTVACALGPDSPEVVALVNKGVTYLEGASPHTRAGGASLIALALLKAGKPVDHPRVQSGISAARKMGAGVPSHVHDNAYDVGLCLILLCELDPEGNEAPIQNMVQYFVETQKAGGGWGYKGRDTGDNSMTQYGALGLWLAQRSGFNVPLPVVEKLCNWVLRCQDPSGAWGYQGNDPGPGNFQRLPQSNIRLTMVCAALGSLYMGTDLLNINDRRRAAEENESNLPGFLREVQTPEAIERKKALTKAVDAGRVTASKNAGRNYLAAHFSITAGQWDYYYLYALERYESFRELDVGRKDKNPNWYQAGFERLKSTQGAAGQWGGSNEEASVATAFAILFLRRSTAQSIKKRSRVFDEGRLVGGRGLPKVAEDVTVKNGQVVNKAELLESEKFLSMMEADDAELERYLNQDVPFELSEDERGRSEQIIQLRRKIRDGSYGARLLAIRAIRQSKDFDSIPVLIYALTDPDGRVAIEARDALRFITRKFNGFGMPRGADVTQRSLYANQWKQWYRSVRPDAEFLD</sequence>
<name>A0A5C5V354_9BACT</name>
<dbReference type="InterPro" id="IPR011989">
    <property type="entry name" value="ARM-like"/>
</dbReference>
<proteinExistence type="predicted"/>
<keyword evidence="2" id="KW-0808">Transferase</keyword>